<organism evidence="2 3">
    <name type="scientific">Candidatus Brocadia carolinensis</name>
    <dbReference type="NCBI Taxonomy" id="1004156"/>
    <lineage>
        <taxon>Bacteria</taxon>
        <taxon>Pseudomonadati</taxon>
        <taxon>Planctomycetota</taxon>
        <taxon>Candidatus Brocadiia</taxon>
        <taxon>Candidatus Brocadiales</taxon>
        <taxon>Candidatus Brocadiaceae</taxon>
        <taxon>Candidatus Brocadia</taxon>
    </lineage>
</organism>
<name>A0A1V4AVA1_9BACT</name>
<dbReference type="EMBL" id="AYTS01000047">
    <property type="protein sequence ID" value="OOP57053.1"/>
    <property type="molecule type" value="Genomic_DNA"/>
</dbReference>
<dbReference type="Proteomes" id="UP000189681">
    <property type="component" value="Unassembled WGS sequence"/>
</dbReference>
<dbReference type="InterPro" id="IPR013216">
    <property type="entry name" value="Methyltransf_11"/>
</dbReference>
<dbReference type="AlphaFoldDB" id="A0A1V4AVA1"/>
<protein>
    <recommendedName>
        <fullName evidence="1">Methyltransferase type 11 domain-containing protein</fullName>
    </recommendedName>
</protein>
<feature type="domain" description="Methyltransferase type 11" evidence="1">
    <location>
        <begin position="25"/>
        <end position="92"/>
    </location>
</feature>
<gene>
    <name evidence="2" type="ORF">AYP45_05625</name>
</gene>
<dbReference type="Gene3D" id="3.40.50.150">
    <property type="entry name" value="Vaccinia Virus protein VP39"/>
    <property type="match status" value="1"/>
</dbReference>
<dbReference type="GO" id="GO:0008757">
    <property type="term" value="F:S-adenosylmethionine-dependent methyltransferase activity"/>
    <property type="evidence" value="ECO:0007669"/>
    <property type="project" value="InterPro"/>
</dbReference>
<accession>A0A1V4AVA1</accession>
<evidence type="ECO:0000259" key="1">
    <source>
        <dbReference type="Pfam" id="PF08241"/>
    </source>
</evidence>
<proteinExistence type="predicted"/>
<dbReference type="SUPFAM" id="SSF53335">
    <property type="entry name" value="S-adenosyl-L-methionine-dependent methyltransferases"/>
    <property type="match status" value="1"/>
</dbReference>
<evidence type="ECO:0000313" key="3">
    <source>
        <dbReference type="Proteomes" id="UP000189681"/>
    </source>
</evidence>
<sequence length="101" mass="11615">MTIMAPKPEETILDIGVSESSSIGTNYLELWYPYPERITALTNKDEKLYEDFKKRFPSVHLVFGDGRDLRFSHNEFDVVFSNAVVEHVGNLKNKSVLFANF</sequence>
<dbReference type="InterPro" id="IPR029063">
    <property type="entry name" value="SAM-dependent_MTases_sf"/>
</dbReference>
<dbReference type="STRING" id="1004156.AYP45_05625"/>
<evidence type="ECO:0000313" key="2">
    <source>
        <dbReference type="EMBL" id="OOP57053.1"/>
    </source>
</evidence>
<dbReference type="Pfam" id="PF08241">
    <property type="entry name" value="Methyltransf_11"/>
    <property type="match status" value="1"/>
</dbReference>
<reference evidence="2 3" key="1">
    <citation type="journal article" date="2017" name="Water Res.">
        <title>Discovery and metagenomic analysis of an anammox bacterial enrichment related to Candidatus "Brocadia caroliniensis" in a full-scale glycerol-fed nitritation-denitritation separate centrate treatment process.</title>
        <authorList>
            <person name="Park H."/>
            <person name="Brotto A.C."/>
            <person name="van Loosdrecht M.C."/>
            <person name="Chandran K."/>
        </authorList>
    </citation>
    <scope>NUCLEOTIDE SEQUENCE [LARGE SCALE GENOMIC DNA]</scope>
    <source>
        <strain evidence="2">26THWARD</strain>
    </source>
</reference>
<comment type="caution">
    <text evidence="2">The sequence shown here is derived from an EMBL/GenBank/DDBJ whole genome shotgun (WGS) entry which is preliminary data.</text>
</comment>
<dbReference type="CDD" id="cd02440">
    <property type="entry name" value="AdoMet_MTases"/>
    <property type="match status" value="1"/>
</dbReference>